<accession>A0A1G2F941</accession>
<organism evidence="3 4">
    <name type="scientific">Candidatus Portnoybacteria bacterium RBG_19FT_COMBO_36_7</name>
    <dbReference type="NCBI Taxonomy" id="1801992"/>
    <lineage>
        <taxon>Bacteria</taxon>
        <taxon>Candidatus Portnoyibacteriota</taxon>
    </lineage>
</organism>
<keyword evidence="1" id="KW-0812">Transmembrane</keyword>
<feature type="transmembrane region" description="Helical" evidence="1">
    <location>
        <begin position="125"/>
        <end position="141"/>
    </location>
</feature>
<dbReference type="EMBL" id="MHMW01000018">
    <property type="protein sequence ID" value="OGZ34140.1"/>
    <property type="molecule type" value="Genomic_DNA"/>
</dbReference>
<name>A0A1G2F941_9BACT</name>
<feature type="signal peptide" evidence="2">
    <location>
        <begin position="1"/>
        <end position="25"/>
    </location>
</feature>
<dbReference type="InterPro" id="IPR012507">
    <property type="entry name" value="YibE_F"/>
</dbReference>
<dbReference type="PANTHER" id="PTHR41771:SF1">
    <property type="entry name" value="MEMBRANE PROTEIN"/>
    <property type="match status" value="1"/>
</dbReference>
<evidence type="ECO:0000313" key="3">
    <source>
        <dbReference type="EMBL" id="OGZ34140.1"/>
    </source>
</evidence>
<reference evidence="3 4" key="1">
    <citation type="journal article" date="2016" name="Nat. Commun.">
        <title>Thousands of microbial genomes shed light on interconnected biogeochemical processes in an aquifer system.</title>
        <authorList>
            <person name="Anantharaman K."/>
            <person name="Brown C.T."/>
            <person name="Hug L.A."/>
            <person name="Sharon I."/>
            <person name="Castelle C.J."/>
            <person name="Probst A.J."/>
            <person name="Thomas B.C."/>
            <person name="Singh A."/>
            <person name="Wilkins M.J."/>
            <person name="Karaoz U."/>
            <person name="Brodie E.L."/>
            <person name="Williams K.H."/>
            <person name="Hubbard S.S."/>
            <person name="Banfield J.F."/>
        </authorList>
    </citation>
    <scope>NUCLEOTIDE SEQUENCE [LARGE SCALE GENOMIC DNA]</scope>
</reference>
<dbReference type="Pfam" id="PF07907">
    <property type="entry name" value="YibE_F"/>
    <property type="match status" value="1"/>
</dbReference>
<keyword evidence="1" id="KW-1133">Transmembrane helix</keyword>
<keyword evidence="1" id="KW-0472">Membrane</keyword>
<feature type="transmembrane region" description="Helical" evidence="1">
    <location>
        <begin position="174"/>
        <end position="193"/>
    </location>
</feature>
<feature type="transmembrane region" description="Helical" evidence="1">
    <location>
        <begin position="240"/>
        <end position="263"/>
    </location>
</feature>
<feature type="chain" id="PRO_5009582840" description="YibE/F family protein" evidence="2">
    <location>
        <begin position="26"/>
        <end position="383"/>
    </location>
</feature>
<evidence type="ECO:0000256" key="2">
    <source>
        <dbReference type="SAM" id="SignalP"/>
    </source>
</evidence>
<evidence type="ECO:0008006" key="5">
    <source>
        <dbReference type="Google" id="ProtNLM"/>
    </source>
</evidence>
<dbReference type="Proteomes" id="UP000179099">
    <property type="component" value="Unassembled WGS sequence"/>
</dbReference>
<dbReference type="STRING" id="1801992.A2Y98_02285"/>
<keyword evidence="2" id="KW-0732">Signal</keyword>
<sequence>MSKKLFLSYLIICGVLFFNICFSLAQETESASESFKEEIFKAKVLEVLEQEEFIGEDNSKYISQKLKVEGLEGRWEDIEVIVSGIEINPSFNELYQKGDKVLVSFSEQAEGESDYYIVDFVRLDKIYWLAAIFCLVILLTGRWRGLRAIMGLGFSFLIIFKFVIPKILDGSDPLSVSLLFSAIIILVSTYLVYGLNKKSSVAILGTFAGITIVGILSLIFTELVRLAGFAQEETIFLVNLMGSSLNLKGLLLAGFIIGALGVLDDITISQVSAVEELTKANPGLSKFEIYKRAMKIGIDHVASMVNTLFLAYAGASFPLLLLFVFKQPPFETLNRVINNEVIATEIVRALVGSIGLALAVPITTFLAAYIYKRTAEKINVNKN</sequence>
<evidence type="ECO:0000313" key="4">
    <source>
        <dbReference type="Proteomes" id="UP000179099"/>
    </source>
</evidence>
<comment type="caution">
    <text evidence="3">The sequence shown here is derived from an EMBL/GenBank/DDBJ whole genome shotgun (WGS) entry which is preliminary data.</text>
</comment>
<feature type="transmembrane region" description="Helical" evidence="1">
    <location>
        <begin position="148"/>
        <end position="168"/>
    </location>
</feature>
<dbReference type="PANTHER" id="PTHR41771">
    <property type="entry name" value="MEMBRANE PROTEIN-RELATED"/>
    <property type="match status" value="1"/>
</dbReference>
<gene>
    <name evidence="3" type="ORF">A2Y98_02285</name>
</gene>
<dbReference type="AlphaFoldDB" id="A0A1G2F941"/>
<protein>
    <recommendedName>
        <fullName evidence="5">YibE/F family protein</fullName>
    </recommendedName>
</protein>
<feature type="transmembrane region" description="Helical" evidence="1">
    <location>
        <begin position="200"/>
        <end position="220"/>
    </location>
</feature>
<proteinExistence type="predicted"/>
<feature type="transmembrane region" description="Helical" evidence="1">
    <location>
        <begin position="301"/>
        <end position="326"/>
    </location>
</feature>
<feature type="transmembrane region" description="Helical" evidence="1">
    <location>
        <begin position="346"/>
        <end position="371"/>
    </location>
</feature>
<evidence type="ECO:0000256" key="1">
    <source>
        <dbReference type="SAM" id="Phobius"/>
    </source>
</evidence>